<evidence type="ECO:0000256" key="1">
    <source>
        <dbReference type="ARBA" id="ARBA00004252"/>
    </source>
</evidence>
<dbReference type="GO" id="GO:0044200">
    <property type="term" value="C:host cell nuclear membrane"/>
    <property type="evidence" value="ECO:0007669"/>
    <property type="project" value="UniProtKB-SubCell"/>
</dbReference>
<evidence type="ECO:0000313" key="14">
    <source>
        <dbReference type="EMBL" id="APO15896.1"/>
    </source>
</evidence>
<keyword evidence="9" id="KW-1043">Host membrane</keyword>
<proteinExistence type="inferred from homology"/>
<evidence type="ECO:0000256" key="4">
    <source>
        <dbReference type="ARBA" id="ARBA00007652"/>
    </source>
</evidence>
<evidence type="ECO:0000256" key="5">
    <source>
        <dbReference type="ARBA" id="ARBA00022562"/>
    </source>
</evidence>
<name>A0A1L5JKH1_9ALPH</name>
<keyword evidence="6 13" id="KW-0812">Transmembrane</keyword>
<dbReference type="Pfam" id="PF04544">
    <property type="entry name" value="Herpes_UL20"/>
    <property type="match status" value="1"/>
</dbReference>
<evidence type="ECO:0000256" key="10">
    <source>
        <dbReference type="ARBA" id="ARBA00022989"/>
    </source>
</evidence>
<sequence length="233" mass="23468">MLGPESAALLRAPESPLGGAEAEEGAAGAGPGDGGSDGEGEEDELLRCVALSAYGGDVDFLTRSPRLAPRADGRPAFSAYVVFGAASAFGLNPACCLLFLYYYRTFGDATFAAAGAAATLAYYARLAAAAGFLYAGVRADRLPFGRWPRALLAALVLARAAVFAAVALPAAFAGPALFLRLSAAAADGGARAAAAGLLLAGLAAYTADLVCDVIGFFAPRAWMRVCLGGHVAV</sequence>
<dbReference type="GO" id="GO:0044178">
    <property type="term" value="C:host cell Golgi membrane"/>
    <property type="evidence" value="ECO:0007669"/>
    <property type="project" value="UniProtKB-SubCell"/>
</dbReference>
<dbReference type="KEGG" id="vg:40524715"/>
<comment type="subcellular location">
    <subcellularLocation>
        <location evidence="1">Host Golgi apparatus membrane</location>
        <topology evidence="1">Multi-pass membrane protein</topology>
    </subcellularLocation>
    <subcellularLocation>
        <location evidence="3">Host nucleus membrane</location>
        <topology evidence="3">Multi-pass membrane protein</topology>
    </subcellularLocation>
    <subcellularLocation>
        <location evidence="2">Virion</location>
    </subcellularLocation>
</comment>
<keyword evidence="5" id="KW-1048">Host nucleus</keyword>
<dbReference type="InterPro" id="IPR007629">
    <property type="entry name" value="Herpes_UL20"/>
</dbReference>
<protein>
    <submittedName>
        <fullName evidence="14">Envelope protein</fullName>
    </submittedName>
</protein>
<feature type="region of interest" description="Disordered" evidence="12">
    <location>
        <begin position="1"/>
        <end position="41"/>
    </location>
</feature>
<evidence type="ECO:0000256" key="3">
    <source>
        <dbReference type="ARBA" id="ARBA00004634"/>
    </source>
</evidence>
<keyword evidence="8" id="KW-0946">Virion</keyword>
<keyword evidence="7" id="KW-1040">Host Golgi apparatus</keyword>
<gene>
    <name evidence="14" type="primary">UL20</name>
</gene>
<comment type="similarity">
    <text evidence="4">Belongs to the alphaherpesvirinae UL20 family.</text>
</comment>
<evidence type="ECO:0000256" key="12">
    <source>
        <dbReference type="SAM" id="MobiDB-lite"/>
    </source>
</evidence>
<evidence type="ECO:0000256" key="11">
    <source>
        <dbReference type="ARBA" id="ARBA00023136"/>
    </source>
</evidence>
<feature type="transmembrane region" description="Helical" evidence="13">
    <location>
        <begin position="149"/>
        <end position="172"/>
    </location>
</feature>
<evidence type="ECO:0000256" key="13">
    <source>
        <dbReference type="SAM" id="Phobius"/>
    </source>
</evidence>
<dbReference type="GO" id="GO:0019058">
    <property type="term" value="P:viral life cycle"/>
    <property type="evidence" value="ECO:0007669"/>
    <property type="project" value="InterPro"/>
</dbReference>
<organism evidence="14 15">
    <name type="scientific">Bubaline alphaherpesvirus 1</name>
    <dbReference type="NCBI Taxonomy" id="202910"/>
    <lineage>
        <taxon>Viruses</taxon>
        <taxon>Duplodnaviria</taxon>
        <taxon>Heunggongvirae</taxon>
        <taxon>Peploviricota</taxon>
        <taxon>Herviviricetes</taxon>
        <taxon>Herpesvirales</taxon>
        <taxon>Orthoherpesviridae</taxon>
        <taxon>Alphaherpesvirinae</taxon>
        <taxon>Varicellovirus</taxon>
        <taxon>Varicellovirus bubalinealpha1</taxon>
    </lineage>
</organism>
<evidence type="ECO:0000256" key="2">
    <source>
        <dbReference type="ARBA" id="ARBA00004328"/>
    </source>
</evidence>
<keyword evidence="10 13" id="KW-1133">Transmembrane helix</keyword>
<dbReference type="EMBL" id="KU936049">
    <property type="protein sequence ID" value="APO15896.1"/>
    <property type="molecule type" value="Genomic_DNA"/>
</dbReference>
<keyword evidence="15" id="KW-1185">Reference proteome</keyword>
<evidence type="ECO:0000256" key="9">
    <source>
        <dbReference type="ARBA" id="ARBA00022870"/>
    </source>
</evidence>
<dbReference type="Proteomes" id="UP000232851">
    <property type="component" value="Segment"/>
</dbReference>
<feature type="transmembrane region" description="Helical" evidence="13">
    <location>
        <begin position="77"/>
        <end position="103"/>
    </location>
</feature>
<reference evidence="14 15" key="1">
    <citation type="journal article" date="2017" name="Arch. Virol.">
        <title>Genome sequence of bubaline alphaherpesvirus 1 (BuHV1) isolated in Australia in 1972.</title>
        <authorList>
            <person name="Scheffer C.M."/>
            <person name="Varela A.P."/>
            <person name="Cibulski S.P."/>
            <person name="Schmidt C."/>
            <person name="Campos F.S."/>
            <person name="Paim W.P."/>
            <person name="Dos Santos R.N."/>
            <person name="Teixeira T.F."/>
            <person name="Loiko M.R."/>
            <person name="Tochetto C."/>
            <person name="Dos Santos H.F."/>
            <person name="de Lima D.A."/>
            <person name="Cerva C."/>
            <person name="Mayer F.Q."/>
            <person name="Petzhold S.A."/>
            <person name="Franco A.C."/>
            <person name="George T.S."/>
            <person name="Spilki F.R."/>
            <person name="Roehe P.M."/>
        </authorList>
    </citation>
    <scope>NUCLEOTIDE SEQUENCE [LARGE SCALE GENOMIC DNA]</scope>
    <source>
        <strain evidence="15">b6</strain>
    </source>
</reference>
<dbReference type="GeneID" id="40524715"/>
<keyword evidence="14" id="KW-0261">Viral envelope protein</keyword>
<evidence type="ECO:0000256" key="8">
    <source>
        <dbReference type="ARBA" id="ARBA00022844"/>
    </source>
</evidence>
<evidence type="ECO:0000256" key="6">
    <source>
        <dbReference type="ARBA" id="ARBA00022692"/>
    </source>
</evidence>
<keyword evidence="11 13" id="KW-0472">Membrane</keyword>
<evidence type="ECO:0000313" key="15">
    <source>
        <dbReference type="Proteomes" id="UP000232851"/>
    </source>
</evidence>
<feature type="transmembrane region" description="Helical" evidence="13">
    <location>
        <begin position="192"/>
        <end position="218"/>
    </location>
</feature>
<feature type="transmembrane region" description="Helical" evidence="13">
    <location>
        <begin position="109"/>
        <end position="137"/>
    </location>
</feature>
<evidence type="ECO:0000256" key="7">
    <source>
        <dbReference type="ARBA" id="ARBA00022812"/>
    </source>
</evidence>
<accession>A0A1L5JKH1</accession>
<dbReference type="RefSeq" id="YP_009664660.1">
    <property type="nucleotide sequence ID" value="NC_043054.1"/>
</dbReference>
<dbReference type="GO" id="GO:0019031">
    <property type="term" value="C:viral envelope"/>
    <property type="evidence" value="ECO:0007669"/>
    <property type="project" value="UniProtKB-KW"/>
</dbReference>